<proteinExistence type="predicted"/>
<accession>A0AAV5TP13</accession>
<comment type="caution">
    <text evidence="1">The sequence shown here is derived from an EMBL/GenBank/DDBJ whole genome shotgun (WGS) entry which is preliminary data.</text>
</comment>
<dbReference type="EMBL" id="BTSX01000004">
    <property type="protein sequence ID" value="GMS95992.1"/>
    <property type="molecule type" value="Genomic_DNA"/>
</dbReference>
<evidence type="ECO:0000313" key="2">
    <source>
        <dbReference type="Proteomes" id="UP001432027"/>
    </source>
</evidence>
<gene>
    <name evidence="1" type="ORF">PENTCL1PPCAC_18167</name>
</gene>
<feature type="non-terminal residue" evidence="1">
    <location>
        <position position="1"/>
    </location>
</feature>
<sequence>LPLLFLLHFTLQSDEICYPSVFLHSTNSLPSTAPLCLVVKNDRSFTKYSPPVPIQNEDQWADFVRENNLQIDKNNEVKPLSPNLIYRVSSSGQIYPWQLPYSFQSEKCHGVTGVEFKVPLIVDCQSLTEFTQESCERNPLSATALVADEIILEGMNGSITINSTNFDLLPPVWRDGICLNFMLKARLTIFLTKKENEMESSRVDRLIYGVISSSNFSSTIPEIEIRYDRSIRRKGETVETGFEEGDFVLMGDGHSVWRLPSGLDCLERSTVRFKKDFVSTCLIGFSSCPEAQNGVNSLLSVLPSSLLDSPFIDNTTNSITFVSPKEQSIVSVIKNEIFNISFRILLIPAVFSLRESLSSSLILYRVPSILRND</sequence>
<organism evidence="1 2">
    <name type="scientific">Pristionchus entomophagus</name>
    <dbReference type="NCBI Taxonomy" id="358040"/>
    <lineage>
        <taxon>Eukaryota</taxon>
        <taxon>Metazoa</taxon>
        <taxon>Ecdysozoa</taxon>
        <taxon>Nematoda</taxon>
        <taxon>Chromadorea</taxon>
        <taxon>Rhabditida</taxon>
        <taxon>Rhabditina</taxon>
        <taxon>Diplogasteromorpha</taxon>
        <taxon>Diplogasteroidea</taxon>
        <taxon>Neodiplogasteridae</taxon>
        <taxon>Pristionchus</taxon>
    </lineage>
</organism>
<dbReference type="Proteomes" id="UP001432027">
    <property type="component" value="Unassembled WGS sequence"/>
</dbReference>
<name>A0AAV5TP13_9BILA</name>
<dbReference type="AlphaFoldDB" id="A0AAV5TP13"/>
<reference evidence="1" key="1">
    <citation type="submission" date="2023-10" db="EMBL/GenBank/DDBJ databases">
        <title>Genome assembly of Pristionchus species.</title>
        <authorList>
            <person name="Yoshida K."/>
            <person name="Sommer R.J."/>
        </authorList>
    </citation>
    <scope>NUCLEOTIDE SEQUENCE</scope>
    <source>
        <strain evidence="1">RS0144</strain>
    </source>
</reference>
<keyword evidence="2" id="KW-1185">Reference proteome</keyword>
<evidence type="ECO:0000313" key="1">
    <source>
        <dbReference type="EMBL" id="GMS95992.1"/>
    </source>
</evidence>
<protein>
    <submittedName>
        <fullName evidence="1">Uncharacterized protein</fullName>
    </submittedName>
</protein>